<sequence length="37" mass="3992">MPLGPVPAARNAIVCTVTAHRWQRTSVISANAVPYGW</sequence>
<reference evidence="1 2" key="1">
    <citation type="submission" date="2019-02" db="EMBL/GenBank/DDBJ databases">
        <title>Deep-cultivation of Planctomycetes and their phenomic and genomic characterization uncovers novel biology.</title>
        <authorList>
            <person name="Wiegand S."/>
            <person name="Jogler M."/>
            <person name="Boedeker C."/>
            <person name="Pinto D."/>
            <person name="Vollmers J."/>
            <person name="Rivas-Marin E."/>
            <person name="Kohn T."/>
            <person name="Peeters S.H."/>
            <person name="Heuer A."/>
            <person name="Rast P."/>
            <person name="Oberbeckmann S."/>
            <person name="Bunk B."/>
            <person name="Jeske O."/>
            <person name="Meyerdierks A."/>
            <person name="Storesund J.E."/>
            <person name="Kallscheuer N."/>
            <person name="Luecker S."/>
            <person name="Lage O.M."/>
            <person name="Pohl T."/>
            <person name="Merkel B.J."/>
            <person name="Hornburger P."/>
            <person name="Mueller R.-W."/>
            <person name="Bruemmer F."/>
            <person name="Labrenz M."/>
            <person name="Spormann A.M."/>
            <person name="Op den Camp H."/>
            <person name="Overmann J."/>
            <person name="Amann R."/>
            <person name="Jetten M.S.M."/>
            <person name="Mascher T."/>
            <person name="Medema M.H."/>
            <person name="Devos D.P."/>
            <person name="Kaster A.-K."/>
            <person name="Ovreas L."/>
            <person name="Rohde M."/>
            <person name="Galperin M.Y."/>
            <person name="Jogler C."/>
        </authorList>
    </citation>
    <scope>NUCLEOTIDE SEQUENCE [LARGE SCALE GENOMIC DNA]</scope>
    <source>
        <strain evidence="1 2">Mal4</strain>
    </source>
</reference>
<dbReference type="AlphaFoldDB" id="A0A517ZFE7"/>
<keyword evidence="2" id="KW-1185">Reference proteome</keyword>
<dbReference type="Proteomes" id="UP000320496">
    <property type="component" value="Chromosome"/>
</dbReference>
<organism evidence="1 2">
    <name type="scientific">Maioricimonas rarisocia</name>
    <dbReference type="NCBI Taxonomy" id="2528026"/>
    <lineage>
        <taxon>Bacteria</taxon>
        <taxon>Pseudomonadati</taxon>
        <taxon>Planctomycetota</taxon>
        <taxon>Planctomycetia</taxon>
        <taxon>Planctomycetales</taxon>
        <taxon>Planctomycetaceae</taxon>
        <taxon>Maioricimonas</taxon>
    </lineage>
</organism>
<evidence type="ECO:0000313" key="1">
    <source>
        <dbReference type="EMBL" id="QDU41159.1"/>
    </source>
</evidence>
<dbReference type="EMBL" id="CP036275">
    <property type="protein sequence ID" value="QDU41159.1"/>
    <property type="molecule type" value="Genomic_DNA"/>
</dbReference>
<protein>
    <submittedName>
        <fullName evidence="1">Uncharacterized protein</fullName>
    </submittedName>
</protein>
<proteinExistence type="predicted"/>
<name>A0A517ZFE7_9PLAN</name>
<dbReference type="KEGG" id="mri:Mal4_55240"/>
<evidence type="ECO:0000313" key="2">
    <source>
        <dbReference type="Proteomes" id="UP000320496"/>
    </source>
</evidence>
<accession>A0A517ZFE7</accession>
<gene>
    <name evidence="1" type="ORF">Mal4_55240</name>
</gene>